<keyword evidence="4" id="KW-1185">Reference proteome</keyword>
<dbReference type="PANTHER" id="PTHR35580:SF1">
    <property type="entry name" value="PHYTASE-LIKE DOMAIN-CONTAINING PROTEIN"/>
    <property type="match status" value="1"/>
</dbReference>
<name>A0A4Z0Q056_9BACT</name>
<protein>
    <submittedName>
        <fullName evidence="3">T9SS type A sorting domain-containing protein</fullName>
    </submittedName>
</protein>
<dbReference type="Pfam" id="PF06739">
    <property type="entry name" value="SBBP"/>
    <property type="match status" value="1"/>
</dbReference>
<dbReference type="AlphaFoldDB" id="A0A4Z0Q056"/>
<dbReference type="Gene3D" id="2.120.10.30">
    <property type="entry name" value="TolB, C-terminal domain"/>
    <property type="match status" value="1"/>
</dbReference>
<dbReference type="EMBL" id="SRMB01000005">
    <property type="protein sequence ID" value="TGE22944.1"/>
    <property type="molecule type" value="Genomic_DNA"/>
</dbReference>
<feature type="chain" id="PRO_5021505225" evidence="1">
    <location>
        <begin position="21"/>
        <end position="540"/>
    </location>
</feature>
<dbReference type="Pfam" id="PF18962">
    <property type="entry name" value="Por_Secre_tail"/>
    <property type="match status" value="1"/>
</dbReference>
<gene>
    <name evidence="3" type="ORF">E5K02_21515</name>
</gene>
<evidence type="ECO:0000313" key="4">
    <source>
        <dbReference type="Proteomes" id="UP000298471"/>
    </source>
</evidence>
<keyword evidence="1" id="KW-0732">Signal</keyword>
<dbReference type="Proteomes" id="UP000298471">
    <property type="component" value="Unassembled WGS sequence"/>
</dbReference>
<dbReference type="InterPro" id="IPR010620">
    <property type="entry name" value="SBBP_repeat"/>
</dbReference>
<evidence type="ECO:0000256" key="1">
    <source>
        <dbReference type="SAM" id="SignalP"/>
    </source>
</evidence>
<organism evidence="3 4">
    <name type="scientific">Hymenobacter metallicola</name>
    <dbReference type="NCBI Taxonomy" id="2563114"/>
    <lineage>
        <taxon>Bacteria</taxon>
        <taxon>Pseudomonadati</taxon>
        <taxon>Bacteroidota</taxon>
        <taxon>Cytophagia</taxon>
        <taxon>Cytophagales</taxon>
        <taxon>Hymenobacteraceae</taxon>
        <taxon>Hymenobacter</taxon>
    </lineage>
</organism>
<comment type="caution">
    <text evidence="3">The sequence shown here is derived from an EMBL/GenBank/DDBJ whole genome shotgun (WGS) entry which is preliminary data.</text>
</comment>
<evidence type="ECO:0000313" key="3">
    <source>
        <dbReference type="EMBL" id="TGE22944.1"/>
    </source>
</evidence>
<dbReference type="NCBIfam" id="TIGR04183">
    <property type="entry name" value="Por_Secre_tail"/>
    <property type="match status" value="1"/>
</dbReference>
<dbReference type="InterPro" id="IPR026444">
    <property type="entry name" value="Secre_tail"/>
</dbReference>
<dbReference type="InterPro" id="IPR011042">
    <property type="entry name" value="6-blade_b-propeller_TolB-like"/>
</dbReference>
<feature type="domain" description="Secretion system C-terminal sorting" evidence="2">
    <location>
        <begin position="461"/>
        <end position="539"/>
    </location>
</feature>
<dbReference type="PANTHER" id="PTHR35580">
    <property type="entry name" value="CELL SURFACE GLYCOPROTEIN (S-LAYER PROTEIN)-LIKE PROTEIN"/>
    <property type="match status" value="1"/>
</dbReference>
<proteinExistence type="predicted"/>
<accession>A0A4Z0Q056</accession>
<feature type="signal peptide" evidence="1">
    <location>
        <begin position="1"/>
        <end position="20"/>
    </location>
</feature>
<sequence>MKQLFLAFALLVGYSSISQAQTPTWNWLQSVEGVNSVADIACSPTGDFVVTGRFDNSLQLGNRRLTGPGRCLYIARVDASGRVLHTTQLSVSDDVLPTSIAVDRSGNSYVTGSFRGTLSYGRNAQLTSQTPDAEDVLLLKCSAAGSISWVQQASSTAPERYATNKGWSVAVDAAGNSYVTGSVSGSTVQFGRLSFTNRQNKAFAASYTTQGVVRWAKVWDAPADAYAPSTGRATAVDAAGNCYVSGNFFSSLTIDGTTLQPANSDSNLFLIRFSAAQGQVQWALAPAGYGDGRSLGTDAAGKIYLADSFSGTASFGATTLISNGSADIFMTRYTPQGQAEWATAMGGANYDFPTDIAIDKTAGIAYLTGSQANNQAFITQLQPTGQIARTTLVGGPGSSTGSSLILDGRNTVYTAGTATGTCQFGPYATAGTATNCYLARLGTATSRARQQAEPVALESSVFPNPAQSRFTLRIQASEADQAIIATLYNPFGRIVARQTLRSTAGTTAETSFDTSSLPRGLYVLNLEHNQQVTTQRVTIQ</sequence>
<dbReference type="SUPFAM" id="SSF101898">
    <property type="entry name" value="NHL repeat"/>
    <property type="match status" value="1"/>
</dbReference>
<dbReference type="OrthoDB" id="610424at2"/>
<reference evidence="3 4" key="1">
    <citation type="submission" date="2019-04" db="EMBL/GenBank/DDBJ databases">
        <authorList>
            <person name="Feng G."/>
            <person name="Zhang J."/>
            <person name="Zhu H."/>
        </authorList>
    </citation>
    <scope>NUCLEOTIDE SEQUENCE [LARGE SCALE GENOMIC DNA]</scope>
    <source>
        <strain evidence="3 4">9PBR-1</strain>
    </source>
</reference>
<dbReference type="RefSeq" id="WP_135397845.1">
    <property type="nucleotide sequence ID" value="NZ_SRMB01000005.1"/>
</dbReference>
<evidence type="ECO:0000259" key="2">
    <source>
        <dbReference type="Pfam" id="PF18962"/>
    </source>
</evidence>
<dbReference type="InterPro" id="IPR052918">
    <property type="entry name" value="Motility_Chemotaxis_Reg"/>
</dbReference>